<evidence type="ECO:0000256" key="1">
    <source>
        <dbReference type="ARBA" id="ARBA00010879"/>
    </source>
</evidence>
<evidence type="ECO:0000256" key="2">
    <source>
        <dbReference type="ARBA" id="ARBA00012180"/>
    </source>
</evidence>
<dbReference type="PROSITE" id="PS50878">
    <property type="entry name" value="RT_POL"/>
    <property type="match status" value="1"/>
</dbReference>
<dbReference type="EC" id="3.1.26.4" evidence="2"/>
<accession>A0A9Q1EL14</accession>
<dbReference type="InterPro" id="IPR000477">
    <property type="entry name" value="RT_dom"/>
</dbReference>
<comment type="similarity">
    <text evidence="1">Belongs to the beta type-B retroviral polymerase family. HERV class-II K(HML-2) pol subfamily.</text>
</comment>
<protein>
    <recommendedName>
        <fullName evidence="2">ribonuclease H</fullName>
        <ecNumber evidence="2">3.1.26.4</ecNumber>
    </recommendedName>
</protein>
<dbReference type="SUPFAM" id="SSF56672">
    <property type="entry name" value="DNA/RNA polymerases"/>
    <property type="match status" value="1"/>
</dbReference>
<dbReference type="CDD" id="cd01647">
    <property type="entry name" value="RT_LTR"/>
    <property type="match status" value="1"/>
</dbReference>
<name>A0A9Q1EL14_SYNKA</name>
<dbReference type="InterPro" id="IPR021109">
    <property type="entry name" value="Peptidase_aspartic_dom_sf"/>
</dbReference>
<dbReference type="GO" id="GO:0004523">
    <property type="term" value="F:RNA-DNA hybrid ribonuclease activity"/>
    <property type="evidence" value="ECO:0007669"/>
    <property type="project" value="UniProtKB-EC"/>
</dbReference>
<comment type="caution">
    <text evidence="4">The sequence shown here is derived from an EMBL/GenBank/DDBJ whole genome shotgun (WGS) entry which is preliminary data.</text>
</comment>
<dbReference type="Gene3D" id="2.40.70.10">
    <property type="entry name" value="Acid Proteases"/>
    <property type="match status" value="1"/>
</dbReference>
<dbReference type="PANTHER" id="PTHR37984:SF9">
    <property type="entry name" value="INTEGRASE CATALYTIC DOMAIN-CONTAINING PROTEIN"/>
    <property type="match status" value="1"/>
</dbReference>
<feature type="domain" description="Reverse transcriptase" evidence="3">
    <location>
        <begin position="159"/>
        <end position="335"/>
    </location>
</feature>
<dbReference type="InterPro" id="IPR043502">
    <property type="entry name" value="DNA/RNA_pol_sf"/>
</dbReference>
<reference evidence="4" key="1">
    <citation type="journal article" date="2023" name="Science">
        <title>Genome structures resolve the early diversification of teleost fishes.</title>
        <authorList>
            <person name="Parey E."/>
            <person name="Louis A."/>
            <person name="Montfort J."/>
            <person name="Bouchez O."/>
            <person name="Roques C."/>
            <person name="Iampietro C."/>
            <person name="Lluch J."/>
            <person name="Castinel A."/>
            <person name="Donnadieu C."/>
            <person name="Desvignes T."/>
            <person name="Floi Bucao C."/>
            <person name="Jouanno E."/>
            <person name="Wen M."/>
            <person name="Mejri S."/>
            <person name="Dirks R."/>
            <person name="Jansen H."/>
            <person name="Henkel C."/>
            <person name="Chen W.J."/>
            <person name="Zahm M."/>
            <person name="Cabau C."/>
            <person name="Klopp C."/>
            <person name="Thompson A.W."/>
            <person name="Robinson-Rechavi M."/>
            <person name="Braasch I."/>
            <person name="Lecointre G."/>
            <person name="Bobe J."/>
            <person name="Postlethwait J.H."/>
            <person name="Berthelot C."/>
            <person name="Roest Crollius H."/>
            <person name="Guiguen Y."/>
        </authorList>
    </citation>
    <scope>NUCLEOTIDE SEQUENCE</scope>
    <source>
        <strain evidence="4">WJC10195</strain>
    </source>
</reference>
<sequence length="511" mass="57219">MVNGQRITFKLDTGAAVTAIPATLYTERRHGTLTRATKNLCGPSNTPIEVRGQFNAIIEHKGKTTKRPVFVIPGLATPLLGLPAIQELQLLSTVDSIQELSAHFQQLYPKVFAGLGRLKDEYRIKLMEGARPYALSLPRCVPLPMTDKVKEGLQRMEHMGVIAPIEEATEWCSWMVAVPKPNGKIKICVDLTHLNENVCRERYILPAVDETLVKFSGATVFTKLDATAGFWQIPLHADSSPLTTFITPFGRYCFRRLPFGISSAPEHFQSYLTQMLSGLEGTICHADDILVFRASREEHDDRLHKVLERLQGEGLTLNDKCQFSVDQVTFLGHVISARGIEADPDKIKAISEMPLPKDVAEVRRFMGMVNYVGKFSPHIAELTRLIRDLLKADRLDFLIRTDHKPLIPLLGSRALDDLPPRILRFRLQLLRFTYRIVHVPGKDLVTADALSRAPLHGRPTTGDMQLEKDVKVYVNHVIQHLPASEGRLAQIQSAQDADDVCKQLKNLVLTG</sequence>
<gene>
    <name evidence="4" type="ORF">SKAU_G00353200</name>
</gene>
<dbReference type="InterPro" id="IPR043128">
    <property type="entry name" value="Rev_trsase/Diguanyl_cyclase"/>
</dbReference>
<dbReference type="Gene3D" id="3.30.70.270">
    <property type="match status" value="2"/>
</dbReference>
<dbReference type="EMBL" id="JAINUF010000016">
    <property type="protein sequence ID" value="KAJ8340687.1"/>
    <property type="molecule type" value="Genomic_DNA"/>
</dbReference>
<dbReference type="Proteomes" id="UP001152622">
    <property type="component" value="Chromosome 16"/>
</dbReference>
<evidence type="ECO:0000259" key="3">
    <source>
        <dbReference type="PROSITE" id="PS50878"/>
    </source>
</evidence>
<dbReference type="PANTHER" id="PTHR37984">
    <property type="entry name" value="PROTEIN CBG26694"/>
    <property type="match status" value="1"/>
</dbReference>
<dbReference type="Pfam" id="PF00078">
    <property type="entry name" value="RVT_1"/>
    <property type="match status" value="1"/>
</dbReference>
<evidence type="ECO:0000313" key="5">
    <source>
        <dbReference type="Proteomes" id="UP001152622"/>
    </source>
</evidence>
<dbReference type="InterPro" id="IPR050951">
    <property type="entry name" value="Retrovirus_Pol_polyprotein"/>
</dbReference>
<organism evidence="4 5">
    <name type="scientific">Synaphobranchus kaupii</name>
    <name type="common">Kaup's arrowtooth eel</name>
    <dbReference type="NCBI Taxonomy" id="118154"/>
    <lineage>
        <taxon>Eukaryota</taxon>
        <taxon>Metazoa</taxon>
        <taxon>Chordata</taxon>
        <taxon>Craniata</taxon>
        <taxon>Vertebrata</taxon>
        <taxon>Euteleostomi</taxon>
        <taxon>Actinopterygii</taxon>
        <taxon>Neopterygii</taxon>
        <taxon>Teleostei</taxon>
        <taxon>Anguilliformes</taxon>
        <taxon>Synaphobranchidae</taxon>
        <taxon>Synaphobranchus</taxon>
    </lineage>
</organism>
<dbReference type="SUPFAM" id="SSF50630">
    <property type="entry name" value="Acid proteases"/>
    <property type="match status" value="1"/>
</dbReference>
<evidence type="ECO:0000313" key="4">
    <source>
        <dbReference type="EMBL" id="KAJ8340687.1"/>
    </source>
</evidence>
<proteinExistence type="inferred from homology"/>
<dbReference type="OrthoDB" id="775972at2759"/>
<dbReference type="Gene3D" id="3.10.10.10">
    <property type="entry name" value="HIV Type 1 Reverse Transcriptase, subunit A, domain 1"/>
    <property type="match status" value="1"/>
</dbReference>
<keyword evidence="5" id="KW-1185">Reference proteome</keyword>
<dbReference type="AlphaFoldDB" id="A0A9Q1EL14"/>